<feature type="transmembrane region" description="Helical" evidence="8">
    <location>
        <begin position="134"/>
        <end position="158"/>
    </location>
</feature>
<feature type="transmembrane region" description="Helical" evidence="8">
    <location>
        <begin position="197"/>
        <end position="218"/>
    </location>
</feature>
<feature type="transmembrane region" description="Helical" evidence="8">
    <location>
        <begin position="6"/>
        <end position="34"/>
    </location>
</feature>
<feature type="transmembrane region" description="Helical" evidence="8">
    <location>
        <begin position="72"/>
        <end position="90"/>
    </location>
</feature>
<feature type="transmembrane region" description="Helical" evidence="8">
    <location>
        <begin position="102"/>
        <end position="122"/>
    </location>
</feature>
<keyword evidence="5 8" id="KW-0812">Transmembrane</keyword>
<dbReference type="InterPro" id="IPR002781">
    <property type="entry name" value="TM_pro_TauE-like"/>
</dbReference>
<dbReference type="EMBL" id="SHNO01000001">
    <property type="protein sequence ID" value="MCX2976179.1"/>
    <property type="molecule type" value="Genomic_DNA"/>
</dbReference>
<dbReference type="Pfam" id="PF01925">
    <property type="entry name" value="TauE"/>
    <property type="match status" value="1"/>
</dbReference>
<keyword evidence="4 8" id="KW-1003">Cell membrane</keyword>
<proteinExistence type="inferred from homology"/>
<dbReference type="InterPro" id="IPR052017">
    <property type="entry name" value="TSUP"/>
</dbReference>
<evidence type="ECO:0000256" key="3">
    <source>
        <dbReference type="ARBA" id="ARBA00022448"/>
    </source>
</evidence>
<keyword evidence="7 8" id="KW-0472">Membrane</keyword>
<gene>
    <name evidence="9" type="ORF">EYC82_02265</name>
</gene>
<evidence type="ECO:0000256" key="7">
    <source>
        <dbReference type="ARBA" id="ARBA00023136"/>
    </source>
</evidence>
<dbReference type="Proteomes" id="UP001143304">
    <property type="component" value="Unassembled WGS sequence"/>
</dbReference>
<sequence>MLDDPAFYFVSVPAVLIFGIVKGGFGGAIAIIAVPLMALVMPPTQAAGILLPILVLMDMLVVKAYWGVFDRRALTLLIPGAILGVGLGYLTAEVMNEHYMRILIGALSAAFGLQSLLGLGSFSGKQHGVAAGSFYGALAGYTSFSIHAGGPPFTMYLMPKQLSPLLFAGTAGIFFAVVNVVKLIPYYALGQFNADNLVYSLVLAPLAPVGVTIGRYLVRRSTPSFYYAVVSAALVLVGVKLLWDGFFGMAPA</sequence>
<keyword evidence="6 8" id="KW-1133">Transmembrane helix</keyword>
<evidence type="ECO:0000256" key="8">
    <source>
        <dbReference type="RuleBase" id="RU363041"/>
    </source>
</evidence>
<comment type="subcellular location">
    <subcellularLocation>
        <location evidence="1 8">Cell membrane</location>
        <topology evidence="1 8">Multi-pass membrane protein</topology>
    </subcellularLocation>
</comment>
<evidence type="ECO:0000313" key="9">
    <source>
        <dbReference type="EMBL" id="MCX2976179.1"/>
    </source>
</evidence>
<accession>A0ABT3T1Q4</accession>
<evidence type="ECO:0000256" key="5">
    <source>
        <dbReference type="ARBA" id="ARBA00022692"/>
    </source>
</evidence>
<protein>
    <recommendedName>
        <fullName evidence="8">Probable membrane transporter protein</fullName>
    </recommendedName>
</protein>
<evidence type="ECO:0000256" key="2">
    <source>
        <dbReference type="ARBA" id="ARBA00009142"/>
    </source>
</evidence>
<comment type="similarity">
    <text evidence="2 8">Belongs to the 4-toluene sulfonate uptake permease (TSUP) (TC 2.A.102) family.</text>
</comment>
<reference evidence="9" key="1">
    <citation type="submission" date="2019-02" db="EMBL/GenBank/DDBJ databases">
        <authorList>
            <person name="Li S.-H."/>
        </authorList>
    </citation>
    <scope>NUCLEOTIDE SEQUENCE</scope>
    <source>
        <strain evidence="9">IMCC11814</strain>
    </source>
</reference>
<name>A0ABT3T1Q4_9GAMM</name>
<comment type="caution">
    <text evidence="9">The sequence shown here is derived from an EMBL/GenBank/DDBJ whole genome shotgun (WGS) entry which is preliminary data.</text>
</comment>
<evidence type="ECO:0000256" key="1">
    <source>
        <dbReference type="ARBA" id="ARBA00004651"/>
    </source>
</evidence>
<evidence type="ECO:0000256" key="6">
    <source>
        <dbReference type="ARBA" id="ARBA00022989"/>
    </source>
</evidence>
<evidence type="ECO:0000313" key="10">
    <source>
        <dbReference type="Proteomes" id="UP001143304"/>
    </source>
</evidence>
<dbReference type="PANTHER" id="PTHR30269">
    <property type="entry name" value="TRANSMEMBRANE PROTEIN YFCA"/>
    <property type="match status" value="1"/>
</dbReference>
<keyword evidence="3" id="KW-0813">Transport</keyword>
<feature type="transmembrane region" description="Helical" evidence="8">
    <location>
        <begin position="225"/>
        <end position="243"/>
    </location>
</feature>
<dbReference type="RefSeq" id="WP_279247934.1">
    <property type="nucleotide sequence ID" value="NZ_SHNO01000001.1"/>
</dbReference>
<keyword evidence="10" id="KW-1185">Reference proteome</keyword>
<feature type="transmembrane region" description="Helical" evidence="8">
    <location>
        <begin position="165"/>
        <end position="185"/>
    </location>
</feature>
<organism evidence="9 10">
    <name type="scientific">Candidatus Marimicrobium litorale</name>
    <dbReference type="NCBI Taxonomy" id="2518991"/>
    <lineage>
        <taxon>Bacteria</taxon>
        <taxon>Pseudomonadati</taxon>
        <taxon>Pseudomonadota</taxon>
        <taxon>Gammaproteobacteria</taxon>
        <taxon>Cellvibrionales</taxon>
        <taxon>Halieaceae</taxon>
        <taxon>Marimicrobium</taxon>
    </lineage>
</organism>
<evidence type="ECO:0000256" key="4">
    <source>
        <dbReference type="ARBA" id="ARBA00022475"/>
    </source>
</evidence>
<feature type="transmembrane region" description="Helical" evidence="8">
    <location>
        <begin position="46"/>
        <end position="66"/>
    </location>
</feature>
<dbReference type="PANTHER" id="PTHR30269:SF37">
    <property type="entry name" value="MEMBRANE TRANSPORTER PROTEIN"/>
    <property type="match status" value="1"/>
</dbReference>